<reference evidence="1 2" key="1">
    <citation type="submission" date="2012-02" db="EMBL/GenBank/DDBJ databases">
        <title>Whole genome shotgun sequence of Escherichia hermannii NBRC 105704.</title>
        <authorList>
            <person name="Yoshida I."/>
            <person name="Hosoyama A."/>
            <person name="Tsuchikane K."/>
            <person name="Katsumata H."/>
            <person name="Yamazaki S."/>
            <person name="Fujita N."/>
        </authorList>
    </citation>
    <scope>NUCLEOTIDE SEQUENCE [LARGE SCALE GENOMIC DNA]</scope>
    <source>
        <strain evidence="1 2">NBRC 105704</strain>
    </source>
</reference>
<accession>H5V5D7</accession>
<dbReference type="EMBL" id="BAFF01000012">
    <property type="protein sequence ID" value="GAB53195.1"/>
    <property type="molecule type" value="Genomic_DNA"/>
</dbReference>
<evidence type="ECO:0000313" key="1">
    <source>
        <dbReference type="EMBL" id="GAB53195.1"/>
    </source>
</evidence>
<organism evidence="1 2">
    <name type="scientific">Atlantibacter hermannii NBRC 105704</name>
    <dbReference type="NCBI Taxonomy" id="1115512"/>
    <lineage>
        <taxon>Bacteria</taxon>
        <taxon>Pseudomonadati</taxon>
        <taxon>Pseudomonadota</taxon>
        <taxon>Gammaproteobacteria</taxon>
        <taxon>Enterobacterales</taxon>
        <taxon>Enterobacteriaceae</taxon>
        <taxon>Atlantibacter</taxon>
    </lineage>
</organism>
<comment type="caution">
    <text evidence="1">The sequence shown here is derived from an EMBL/GenBank/DDBJ whole genome shotgun (WGS) entry which is preliminary data.</text>
</comment>
<dbReference type="AlphaFoldDB" id="H5V5D7"/>
<dbReference type="Proteomes" id="UP000010297">
    <property type="component" value="Unassembled WGS sequence"/>
</dbReference>
<keyword evidence="2" id="KW-1185">Reference proteome</keyword>
<protein>
    <submittedName>
        <fullName evidence="1">Uncharacterized protein</fullName>
    </submittedName>
</protein>
<proteinExistence type="predicted"/>
<evidence type="ECO:0000313" key="2">
    <source>
        <dbReference type="Proteomes" id="UP000010297"/>
    </source>
</evidence>
<sequence>MQRDCLFLRHAKKTNLLRFLKVIPNLNYLTITETAGSALVERNGCEQPAYWRLLEDDYET</sequence>
<gene>
    <name evidence="1" type="ORF">EH105704_12_00820</name>
</gene>
<name>H5V5D7_ATLHE</name>